<dbReference type="Proteomes" id="UP000638849">
    <property type="component" value="Unassembled WGS sequence"/>
</dbReference>
<sequence length="56" mass="6130">YSQQHIANHNSRKIAARLSIKPAPKNAVIVQIVIVQNNMQIATANIAGKLIKGIDR</sequence>
<name>A0ABS0RVT1_9ACTN</name>
<feature type="non-terminal residue" evidence="1">
    <location>
        <position position="1"/>
    </location>
</feature>
<organism evidence="1 2">
    <name type="scientific">Streptomyces javensis</name>
    <dbReference type="NCBI Taxonomy" id="114698"/>
    <lineage>
        <taxon>Bacteria</taxon>
        <taxon>Bacillati</taxon>
        <taxon>Actinomycetota</taxon>
        <taxon>Actinomycetes</taxon>
        <taxon>Kitasatosporales</taxon>
        <taxon>Streptomycetaceae</taxon>
        <taxon>Streptomyces</taxon>
        <taxon>Streptomyces violaceusniger group</taxon>
    </lineage>
</organism>
<evidence type="ECO:0000313" key="2">
    <source>
        <dbReference type="Proteomes" id="UP000638849"/>
    </source>
</evidence>
<gene>
    <name evidence="1" type="ORF">JBF12_48815</name>
</gene>
<evidence type="ECO:0000313" key="1">
    <source>
        <dbReference type="EMBL" id="MBI0320722.1"/>
    </source>
</evidence>
<protein>
    <submittedName>
        <fullName evidence="1">Uncharacterized protein</fullName>
    </submittedName>
</protein>
<proteinExistence type="predicted"/>
<reference evidence="1 2" key="1">
    <citation type="submission" date="2020-12" db="EMBL/GenBank/DDBJ databases">
        <authorList>
            <person name="Kusuma A.B."/>
            <person name="Nouioui I."/>
            <person name="Goodfellow M."/>
        </authorList>
    </citation>
    <scope>NUCLEOTIDE SEQUENCE [LARGE SCALE GENOMIC DNA]</scope>
    <source>
        <strain evidence="1 2">DSM 41764</strain>
    </source>
</reference>
<keyword evidence="2" id="KW-1185">Reference proteome</keyword>
<accession>A0ABS0RVT1</accession>
<dbReference type="EMBL" id="JAEEAQ010001807">
    <property type="protein sequence ID" value="MBI0320722.1"/>
    <property type="molecule type" value="Genomic_DNA"/>
</dbReference>
<comment type="caution">
    <text evidence="1">The sequence shown here is derived from an EMBL/GenBank/DDBJ whole genome shotgun (WGS) entry which is preliminary data.</text>
</comment>